<protein>
    <submittedName>
        <fullName evidence="1">Sigma-54-dependent Fis family transcriptional regulator</fullName>
    </submittedName>
</protein>
<dbReference type="KEGG" id="aaco:K1I37_17465"/>
<dbReference type="InterPro" id="IPR035965">
    <property type="entry name" value="PAS-like_dom_sf"/>
</dbReference>
<dbReference type="SUPFAM" id="SSF52540">
    <property type="entry name" value="P-loop containing nucleoside triphosphate hydrolases"/>
    <property type="match status" value="1"/>
</dbReference>
<dbReference type="InterPro" id="IPR000014">
    <property type="entry name" value="PAS"/>
</dbReference>
<dbReference type="InterPro" id="IPR027417">
    <property type="entry name" value="P-loop_NTPase"/>
</dbReference>
<dbReference type="SMART" id="SM00091">
    <property type="entry name" value="PAS"/>
    <property type="match status" value="1"/>
</dbReference>
<evidence type="ECO:0000313" key="1">
    <source>
        <dbReference type="EMBL" id="UNO48431.1"/>
    </source>
</evidence>
<dbReference type="CDD" id="cd00009">
    <property type="entry name" value="AAA"/>
    <property type="match status" value="1"/>
</dbReference>
<dbReference type="InterPro" id="IPR025944">
    <property type="entry name" value="Sigma_54_int_dom_CS"/>
</dbReference>
<dbReference type="InterPro" id="IPR003593">
    <property type="entry name" value="AAA+_ATPase"/>
</dbReference>
<dbReference type="GO" id="GO:0043565">
    <property type="term" value="F:sequence-specific DNA binding"/>
    <property type="evidence" value="ECO:0007669"/>
    <property type="project" value="InterPro"/>
</dbReference>
<dbReference type="STRING" id="1356854.N007_09010"/>
<dbReference type="InterPro" id="IPR002197">
    <property type="entry name" value="HTH_Fis"/>
</dbReference>
<dbReference type="NCBIfam" id="TIGR00229">
    <property type="entry name" value="sensory_box"/>
    <property type="match status" value="1"/>
</dbReference>
<dbReference type="Pfam" id="PF25601">
    <property type="entry name" value="AAA_lid_14"/>
    <property type="match status" value="1"/>
</dbReference>
<dbReference type="SUPFAM" id="SSF46689">
    <property type="entry name" value="Homeodomain-like"/>
    <property type="match status" value="1"/>
</dbReference>
<dbReference type="Pfam" id="PF00989">
    <property type="entry name" value="PAS"/>
    <property type="match status" value="1"/>
</dbReference>
<organism evidence="1 2">
    <name type="scientific">Alicyclobacillus acidoterrestris (strain ATCC 49025 / DSM 3922 / CIP 106132 / NCIMB 13137 / GD3B)</name>
    <dbReference type="NCBI Taxonomy" id="1356854"/>
    <lineage>
        <taxon>Bacteria</taxon>
        <taxon>Bacillati</taxon>
        <taxon>Bacillota</taxon>
        <taxon>Bacilli</taxon>
        <taxon>Bacillales</taxon>
        <taxon>Alicyclobacillaceae</taxon>
        <taxon>Alicyclobacillus</taxon>
    </lineage>
</organism>
<dbReference type="SMART" id="SM00382">
    <property type="entry name" value="AAA"/>
    <property type="match status" value="1"/>
</dbReference>
<dbReference type="AlphaFoldDB" id="T0D1I2"/>
<dbReference type="InterPro" id="IPR002078">
    <property type="entry name" value="Sigma_54_int"/>
</dbReference>
<dbReference type="PANTHER" id="PTHR32071">
    <property type="entry name" value="TRANSCRIPTIONAL REGULATORY PROTEIN"/>
    <property type="match status" value="1"/>
</dbReference>
<keyword evidence="2" id="KW-1185">Reference proteome</keyword>
<dbReference type="PRINTS" id="PR01590">
    <property type="entry name" value="HTHFIS"/>
</dbReference>
<dbReference type="Pfam" id="PF02954">
    <property type="entry name" value="HTH_8"/>
    <property type="match status" value="1"/>
</dbReference>
<dbReference type="CDD" id="cd00130">
    <property type="entry name" value="PAS"/>
    <property type="match status" value="1"/>
</dbReference>
<accession>A0A9E6ZKB7</accession>
<accession>T0D1I2</accession>
<dbReference type="PROSITE" id="PS50112">
    <property type="entry name" value="PAS"/>
    <property type="match status" value="1"/>
</dbReference>
<dbReference type="PROSITE" id="PS50045">
    <property type="entry name" value="SIGMA54_INTERACT_4"/>
    <property type="match status" value="1"/>
</dbReference>
<dbReference type="PANTHER" id="PTHR32071:SF57">
    <property type="entry name" value="C4-DICARBOXYLATE TRANSPORT TRANSCRIPTIONAL REGULATORY PROTEIN DCTD"/>
    <property type="match status" value="1"/>
</dbReference>
<dbReference type="InterPro" id="IPR058031">
    <property type="entry name" value="AAA_lid_NorR"/>
</dbReference>
<dbReference type="EMBL" id="CP080467">
    <property type="protein sequence ID" value="UNO48431.1"/>
    <property type="molecule type" value="Genomic_DNA"/>
</dbReference>
<dbReference type="Gene3D" id="3.30.450.20">
    <property type="entry name" value="PAS domain"/>
    <property type="match status" value="1"/>
</dbReference>
<dbReference type="Pfam" id="PF00158">
    <property type="entry name" value="Sigma54_activat"/>
    <property type="match status" value="1"/>
</dbReference>
<name>T0D1I2_ALIAG</name>
<dbReference type="InterPro" id="IPR025662">
    <property type="entry name" value="Sigma_54_int_dom_ATP-bd_1"/>
</dbReference>
<dbReference type="InterPro" id="IPR009057">
    <property type="entry name" value="Homeodomain-like_sf"/>
</dbReference>
<dbReference type="Gene3D" id="1.10.10.60">
    <property type="entry name" value="Homeodomain-like"/>
    <property type="match status" value="1"/>
</dbReference>
<dbReference type="InterPro" id="IPR013767">
    <property type="entry name" value="PAS_fold"/>
</dbReference>
<dbReference type="Proteomes" id="UP000829401">
    <property type="component" value="Chromosome"/>
</dbReference>
<dbReference type="PROSITE" id="PS00688">
    <property type="entry name" value="SIGMA54_INTERACT_3"/>
    <property type="match status" value="1"/>
</dbReference>
<gene>
    <name evidence="1" type="ORF">K1I37_17465</name>
</gene>
<proteinExistence type="predicted"/>
<dbReference type="Gene3D" id="3.40.50.300">
    <property type="entry name" value="P-loop containing nucleotide triphosphate hydrolases"/>
    <property type="match status" value="1"/>
</dbReference>
<dbReference type="OrthoDB" id="9762199at2"/>
<dbReference type="PROSITE" id="PS00675">
    <property type="entry name" value="SIGMA54_INTERACT_1"/>
    <property type="match status" value="1"/>
</dbReference>
<dbReference type="SUPFAM" id="SSF55785">
    <property type="entry name" value="PYP-like sensor domain (PAS domain)"/>
    <property type="match status" value="1"/>
</dbReference>
<dbReference type="GO" id="GO:0006355">
    <property type="term" value="P:regulation of DNA-templated transcription"/>
    <property type="evidence" value="ECO:0007669"/>
    <property type="project" value="InterPro"/>
</dbReference>
<dbReference type="FunFam" id="3.40.50.300:FF:000006">
    <property type="entry name" value="DNA-binding transcriptional regulator NtrC"/>
    <property type="match status" value="1"/>
</dbReference>
<reference evidence="2" key="1">
    <citation type="journal article" date="2022" name="G3 (Bethesda)">
        <title>Unveiling the complete genome sequence of Alicyclobacillus acidoterrestris DSM 3922T, a taint-producing strain.</title>
        <authorList>
            <person name="Leonardo I.C."/>
            <person name="Barreto Crespo M.T."/>
            <person name="Gaspar F.B."/>
        </authorList>
    </citation>
    <scope>NUCLEOTIDE SEQUENCE [LARGE SCALE GENOMIC DNA]</scope>
    <source>
        <strain evidence="2">DSM 3922</strain>
    </source>
</reference>
<evidence type="ECO:0000313" key="2">
    <source>
        <dbReference type="Proteomes" id="UP000829401"/>
    </source>
</evidence>
<dbReference type="GO" id="GO:0005524">
    <property type="term" value="F:ATP binding"/>
    <property type="evidence" value="ECO:0007669"/>
    <property type="project" value="InterPro"/>
</dbReference>
<sequence length="481" mass="54252">MHAIQDSADVLQLILDTMYEGIVLVDQYGRVREMNQAYLKLLNLEKEAVLGKHVTDVIENTRIHHVLETGIPERGHLQRIQGHDMVVHRIPIWQDGKVIGAVGVLIFESMSDLYRIIERTQVMLHNESQKHSASVPTEHVALQKRVYTIDETIGQTHAIKVIKQMAKKAAKTPVTVLVTGESGTGKEVLAQGIHYESAFANGPFVSVNCAAIPEPLLEAELFGYDDGAFTGARKGGKPGQIELAHMGTLFLDEIGDMPLNMQAKLLRFLEDKEIQRVGGVTKRRVHTRIIAATNRDLEAMVRGGQFREDLYYRLNIIRLHLPPLRSRREDIPLLLEFYLEQVSKHLNKPDVCFDSNVVQLLMQYDWPGNIRELVHTVEVLVSLADTPRITKHDFPPHLTKFFEMQNHETSPVTSSGVELTPSTNEPTVSPAQNVREVMANHEMTVIRQALLDAHGNKSLAAKKLGIHRSTLYEKLKRYGLR</sequence>
<dbReference type="Gene3D" id="1.10.8.60">
    <property type="match status" value="1"/>
</dbReference>
<dbReference type="RefSeq" id="WP_021296863.1">
    <property type="nucleotide sequence ID" value="NZ_AURB01000137.1"/>
</dbReference>
<dbReference type="eggNOG" id="COG3829">
    <property type="taxonomic scope" value="Bacteria"/>
</dbReference>